<dbReference type="AlphaFoldDB" id="A0A9W6UBB9"/>
<comment type="caution">
    <text evidence="2">The sequence shown here is derived from an EMBL/GenBank/DDBJ whole genome shotgun (WGS) entry which is preliminary data.</text>
</comment>
<evidence type="ECO:0000259" key="1">
    <source>
        <dbReference type="Pfam" id="PF07727"/>
    </source>
</evidence>
<reference evidence="2" key="1">
    <citation type="submission" date="2023-04" db="EMBL/GenBank/DDBJ databases">
        <title>Phytophthora fragariaefolia NBRC 109709.</title>
        <authorList>
            <person name="Ichikawa N."/>
            <person name="Sato H."/>
            <person name="Tonouchi N."/>
        </authorList>
    </citation>
    <scope>NUCLEOTIDE SEQUENCE</scope>
    <source>
        <strain evidence="2">NBRC 109709</strain>
    </source>
</reference>
<evidence type="ECO:0000313" key="3">
    <source>
        <dbReference type="Proteomes" id="UP001165121"/>
    </source>
</evidence>
<feature type="domain" description="Reverse transcriptase Ty1/copia-type" evidence="1">
    <location>
        <begin position="21"/>
        <end position="106"/>
    </location>
</feature>
<dbReference type="EMBL" id="BSXT01000551">
    <property type="protein sequence ID" value="GMF29880.1"/>
    <property type="molecule type" value="Genomic_DNA"/>
</dbReference>
<dbReference type="Pfam" id="PF07727">
    <property type="entry name" value="RVT_2"/>
    <property type="match status" value="1"/>
</dbReference>
<sequence length="106" mass="12289">MYPLVRVALMWRLTECVAHYNEDLVCLLEKCLYGLKQASRVWNETIDRHLKSMGFKPTEADPCVYTRDDNDQNCVVCLYVDDMLIASRDQDAIISVKAQIAEKFKI</sequence>
<organism evidence="2 3">
    <name type="scientific">Phytophthora fragariaefolia</name>
    <dbReference type="NCBI Taxonomy" id="1490495"/>
    <lineage>
        <taxon>Eukaryota</taxon>
        <taxon>Sar</taxon>
        <taxon>Stramenopiles</taxon>
        <taxon>Oomycota</taxon>
        <taxon>Peronosporomycetes</taxon>
        <taxon>Peronosporales</taxon>
        <taxon>Peronosporaceae</taxon>
        <taxon>Phytophthora</taxon>
    </lineage>
</organism>
<accession>A0A9W6UBB9</accession>
<proteinExistence type="predicted"/>
<dbReference type="InterPro" id="IPR013103">
    <property type="entry name" value="RVT_2"/>
</dbReference>
<name>A0A9W6UBB9_9STRA</name>
<dbReference type="OrthoDB" id="122042at2759"/>
<dbReference type="SUPFAM" id="SSF56672">
    <property type="entry name" value="DNA/RNA polymerases"/>
    <property type="match status" value="1"/>
</dbReference>
<protein>
    <submittedName>
        <fullName evidence="2">Unnamed protein product</fullName>
    </submittedName>
</protein>
<gene>
    <name evidence="2" type="ORF">Pfra01_000649600</name>
</gene>
<keyword evidence="3" id="KW-1185">Reference proteome</keyword>
<evidence type="ECO:0000313" key="2">
    <source>
        <dbReference type="EMBL" id="GMF29880.1"/>
    </source>
</evidence>
<dbReference type="InterPro" id="IPR043502">
    <property type="entry name" value="DNA/RNA_pol_sf"/>
</dbReference>
<dbReference type="Proteomes" id="UP001165121">
    <property type="component" value="Unassembled WGS sequence"/>
</dbReference>